<evidence type="ECO:0000259" key="1">
    <source>
        <dbReference type="Pfam" id="PF01636"/>
    </source>
</evidence>
<reference evidence="2 3" key="1">
    <citation type="submission" date="2021-01" db="EMBL/GenBank/DDBJ databases">
        <title>Genomic Encyclopedia of Type Strains, Phase IV (KMG-IV): sequencing the most valuable type-strain genomes for metagenomic binning, comparative biology and taxonomic classification.</title>
        <authorList>
            <person name="Goeker M."/>
        </authorList>
    </citation>
    <scope>NUCLEOTIDE SEQUENCE [LARGE SCALE GENOMIC DNA]</scope>
    <source>
        <strain evidence="2 3">DSM 24834</strain>
    </source>
</reference>
<dbReference type="InterPro" id="IPR002575">
    <property type="entry name" value="Aminoglycoside_PTrfase"/>
</dbReference>
<dbReference type="InterPro" id="IPR011009">
    <property type="entry name" value="Kinase-like_dom_sf"/>
</dbReference>
<keyword evidence="3" id="KW-1185">Reference proteome</keyword>
<comment type="caution">
    <text evidence="2">The sequence shown here is derived from an EMBL/GenBank/DDBJ whole genome shotgun (WGS) entry which is preliminary data.</text>
</comment>
<dbReference type="Proteomes" id="UP001646157">
    <property type="component" value="Unassembled WGS sequence"/>
</dbReference>
<dbReference type="InterPro" id="IPR051678">
    <property type="entry name" value="AGP_Transferase"/>
</dbReference>
<gene>
    <name evidence="2" type="ORF">JOC86_004236</name>
</gene>
<dbReference type="PANTHER" id="PTHR21310:SF15">
    <property type="entry name" value="AMINOGLYCOSIDE PHOSPHOTRANSFERASE DOMAIN-CONTAINING PROTEIN"/>
    <property type="match status" value="1"/>
</dbReference>
<dbReference type="Gene3D" id="3.30.200.20">
    <property type="entry name" value="Phosphorylase Kinase, domain 1"/>
    <property type="match status" value="1"/>
</dbReference>
<dbReference type="PANTHER" id="PTHR21310">
    <property type="entry name" value="AMINOGLYCOSIDE PHOSPHOTRANSFERASE-RELATED-RELATED"/>
    <property type="match status" value="1"/>
</dbReference>
<dbReference type="EMBL" id="JAFBDZ010000005">
    <property type="protein sequence ID" value="MBM7587662.1"/>
    <property type="molecule type" value="Genomic_DNA"/>
</dbReference>
<sequence>MTKISEKERIMKLASEHGLTLDVHSIEFDESGADFQVAFGNDLKGGPWVLRIPRRENVVEVALYEKKIVNFLNQKVRFQVPCWEICTPTLIAYPMLEGKPAATIDPNEKAYVWYIDENDPPSCFFDSLAEVMVELHGIDHQQAHEEGIKVSAPREIRESLAKQMNEVKKDFAINEKLWERWQNWLSDDSFWPQHSAFVHGDLHPGHILVNEDHVVTGLLDWTEAKVSDPATDFVLFCAVFGKERLESFVKKYEAAGGKTWPRMVEHIEERHAAYPLLIAQFALITGEKEYIEMAKQALA</sequence>
<dbReference type="Gene3D" id="3.90.1200.10">
    <property type="match status" value="1"/>
</dbReference>
<feature type="domain" description="Aminoglycoside phosphotransferase" evidence="1">
    <location>
        <begin position="26"/>
        <end position="263"/>
    </location>
</feature>
<dbReference type="RefSeq" id="WP_205174835.1">
    <property type="nucleotide sequence ID" value="NZ_JAFBDZ010000005.1"/>
</dbReference>
<accession>A0ABS2NII2</accession>
<protein>
    <submittedName>
        <fullName evidence="2">Macrolide phosphotransferase</fullName>
    </submittedName>
</protein>
<proteinExistence type="predicted"/>
<evidence type="ECO:0000313" key="3">
    <source>
        <dbReference type="Proteomes" id="UP001646157"/>
    </source>
</evidence>
<organism evidence="2 3">
    <name type="scientific">Rossellomorea pakistanensis</name>
    <dbReference type="NCBI Taxonomy" id="992288"/>
    <lineage>
        <taxon>Bacteria</taxon>
        <taxon>Bacillati</taxon>
        <taxon>Bacillota</taxon>
        <taxon>Bacilli</taxon>
        <taxon>Bacillales</taxon>
        <taxon>Bacillaceae</taxon>
        <taxon>Rossellomorea</taxon>
    </lineage>
</organism>
<evidence type="ECO:0000313" key="2">
    <source>
        <dbReference type="EMBL" id="MBM7587662.1"/>
    </source>
</evidence>
<name>A0ABS2NII2_9BACI</name>
<dbReference type="SUPFAM" id="SSF56112">
    <property type="entry name" value="Protein kinase-like (PK-like)"/>
    <property type="match status" value="1"/>
</dbReference>
<dbReference type="Pfam" id="PF01636">
    <property type="entry name" value="APH"/>
    <property type="match status" value="1"/>
</dbReference>
<dbReference type="CDD" id="cd05152">
    <property type="entry name" value="MPH2"/>
    <property type="match status" value="1"/>
</dbReference>